<evidence type="ECO:0000313" key="2">
    <source>
        <dbReference type="EMBL" id="ODV80509.1"/>
    </source>
</evidence>
<evidence type="ECO:0000259" key="1">
    <source>
        <dbReference type="Pfam" id="PF00561"/>
    </source>
</evidence>
<dbReference type="GO" id="GO:0004623">
    <property type="term" value="F:phospholipase A2 activity"/>
    <property type="evidence" value="ECO:0007669"/>
    <property type="project" value="TreeGrafter"/>
</dbReference>
<dbReference type="SUPFAM" id="SSF53474">
    <property type="entry name" value="alpha/beta-Hydrolases"/>
    <property type="match status" value="1"/>
</dbReference>
<keyword evidence="2" id="KW-0378">Hydrolase</keyword>
<proteinExistence type="predicted"/>
<organism evidence="2 3">
    <name type="scientific">Suhomyces tanzawaensis NRRL Y-17324</name>
    <dbReference type="NCBI Taxonomy" id="984487"/>
    <lineage>
        <taxon>Eukaryota</taxon>
        <taxon>Fungi</taxon>
        <taxon>Dikarya</taxon>
        <taxon>Ascomycota</taxon>
        <taxon>Saccharomycotina</taxon>
        <taxon>Pichiomycetes</taxon>
        <taxon>Debaryomycetaceae</taxon>
        <taxon>Suhomyces</taxon>
    </lineage>
</organism>
<dbReference type="GO" id="GO:0035965">
    <property type="term" value="P:cardiolipin acyl-chain remodeling"/>
    <property type="evidence" value="ECO:0007669"/>
    <property type="project" value="TreeGrafter"/>
</dbReference>
<dbReference type="GO" id="GO:0006654">
    <property type="term" value="P:phosphatidic acid biosynthetic process"/>
    <property type="evidence" value="ECO:0007669"/>
    <property type="project" value="TreeGrafter"/>
</dbReference>
<dbReference type="Gene3D" id="3.40.50.1820">
    <property type="entry name" value="alpha/beta hydrolase"/>
    <property type="match status" value="1"/>
</dbReference>
<dbReference type="GO" id="GO:0042171">
    <property type="term" value="F:lysophosphatidic acid acyltransferase activity"/>
    <property type="evidence" value="ECO:0007669"/>
    <property type="project" value="TreeGrafter"/>
</dbReference>
<evidence type="ECO:0000313" key="3">
    <source>
        <dbReference type="Proteomes" id="UP000094285"/>
    </source>
</evidence>
<name>A0A1E4SLW0_9ASCO</name>
<gene>
    <name evidence="2" type="ORF">CANTADRAFT_46921</name>
</gene>
<dbReference type="Proteomes" id="UP000094285">
    <property type="component" value="Unassembled WGS sequence"/>
</dbReference>
<dbReference type="Pfam" id="PF00561">
    <property type="entry name" value="Abhydrolase_1"/>
    <property type="match status" value="1"/>
</dbReference>
<dbReference type="PANTHER" id="PTHR42886:SF23">
    <property type="entry name" value="1-ACYLGLYCEROL-3-PHOSPHATE O-ACYLTRANSFERASE ICT1-RELATED"/>
    <property type="match status" value="1"/>
</dbReference>
<dbReference type="GeneID" id="30983534"/>
<dbReference type="PANTHER" id="PTHR42886">
    <property type="entry name" value="RE40534P-RELATED"/>
    <property type="match status" value="1"/>
</dbReference>
<dbReference type="InterPro" id="IPR000073">
    <property type="entry name" value="AB_hydrolase_1"/>
</dbReference>
<protein>
    <submittedName>
        <fullName evidence="2">Alpha/beta-hydrolase</fullName>
    </submittedName>
</protein>
<feature type="domain" description="AB hydrolase-1" evidence="1">
    <location>
        <begin position="94"/>
        <end position="397"/>
    </location>
</feature>
<keyword evidence="3" id="KW-1185">Reference proteome</keyword>
<dbReference type="InterPro" id="IPR029058">
    <property type="entry name" value="AB_hydrolase_fold"/>
</dbReference>
<dbReference type="EMBL" id="KV453910">
    <property type="protein sequence ID" value="ODV80509.1"/>
    <property type="molecule type" value="Genomic_DNA"/>
</dbReference>
<accession>A0A1E4SLW0</accession>
<sequence>MSEEASSPPTKLPRPVITWKKSFSDWINHAWRGNYSDELVESRLLSILPFFPESDGTRTAKLINTDVGDGKYIHELFIENKNPPNEQSPKNLDVVLVHGYAASLGLFIDNFDSLSSIPGIRIHAIDLPGFGFSSRTKFPNYSNSKEDILKTEDWFIDGIEEWRKKRKINNFTLLGHSFGGYLSCAYTLKYNKNNLIDKLVLISPCGVERNRYSLLKNNPAPGADDQDVQLQNEAGIEQLPAGEQSRTGRIFQSLWNSDVSIFSFVRNAGPMKSKMMGGWTTSRFGHLYYQDPKHFQYFHDYIYRVFNGKGSGEYALTRVYAFWALARLPLLDRCPEKFVNMNLPTLWLYGDRDWMDSHAGLRMKEEINVLSQKRYNKDLASYGIISHAGHHLYLDNPTGFNKQLFNFLRAPTL</sequence>
<dbReference type="STRING" id="984487.A0A1E4SLW0"/>
<dbReference type="PRINTS" id="PR00111">
    <property type="entry name" value="ABHYDROLASE"/>
</dbReference>
<reference evidence="3" key="1">
    <citation type="submission" date="2016-05" db="EMBL/GenBank/DDBJ databases">
        <title>Comparative genomics of biotechnologically important yeasts.</title>
        <authorList>
            <consortium name="DOE Joint Genome Institute"/>
            <person name="Riley R."/>
            <person name="Haridas S."/>
            <person name="Wolfe K.H."/>
            <person name="Lopes M.R."/>
            <person name="Hittinger C.T."/>
            <person name="Goker M."/>
            <person name="Salamov A."/>
            <person name="Wisecaver J."/>
            <person name="Long T.M."/>
            <person name="Aerts A.L."/>
            <person name="Barry K."/>
            <person name="Choi C."/>
            <person name="Clum A."/>
            <person name="Coughlan A.Y."/>
            <person name="Deshpande S."/>
            <person name="Douglass A.P."/>
            <person name="Hanson S.J."/>
            <person name="Klenk H.-P."/>
            <person name="Labutti K."/>
            <person name="Lapidus A."/>
            <person name="Lindquist E."/>
            <person name="Lipzen A."/>
            <person name="Meier-Kolthoff J.P."/>
            <person name="Ohm R.A."/>
            <person name="Otillar R.P."/>
            <person name="Pangilinan J."/>
            <person name="Peng Y."/>
            <person name="Rokas A."/>
            <person name="Rosa C.A."/>
            <person name="Scheuner C."/>
            <person name="Sibirny A.A."/>
            <person name="Slot J.C."/>
            <person name="Stielow J.B."/>
            <person name="Sun H."/>
            <person name="Kurtzman C.P."/>
            <person name="Blackwell M."/>
            <person name="Grigoriev I.V."/>
            <person name="Jeffries T.W."/>
        </authorList>
    </citation>
    <scope>NUCLEOTIDE SEQUENCE [LARGE SCALE GENOMIC DNA]</scope>
    <source>
        <strain evidence="3">NRRL Y-17324</strain>
    </source>
</reference>
<dbReference type="GO" id="GO:0005743">
    <property type="term" value="C:mitochondrial inner membrane"/>
    <property type="evidence" value="ECO:0007669"/>
    <property type="project" value="TreeGrafter"/>
</dbReference>
<dbReference type="OrthoDB" id="7457040at2759"/>
<dbReference type="RefSeq" id="XP_020065631.1">
    <property type="nucleotide sequence ID" value="XM_020209398.1"/>
</dbReference>
<dbReference type="GO" id="GO:0055088">
    <property type="term" value="P:lipid homeostasis"/>
    <property type="evidence" value="ECO:0007669"/>
    <property type="project" value="TreeGrafter"/>
</dbReference>
<dbReference type="AlphaFoldDB" id="A0A1E4SLW0"/>